<dbReference type="InterPro" id="IPR036069">
    <property type="entry name" value="DUF34/NIF3_sf"/>
</dbReference>
<evidence type="ECO:0008006" key="3">
    <source>
        <dbReference type="Google" id="ProtNLM"/>
    </source>
</evidence>
<dbReference type="SUPFAM" id="SSF102705">
    <property type="entry name" value="NIF3 (NGG1p interacting factor 3)-like"/>
    <property type="match status" value="1"/>
</dbReference>
<sequence>MYQISFYVPTEHAQIVKNLMFDAGAGQFDNYKQCAWQTVGTGQFKPVNNASPAIGKLNKVETLEELKVEMLCAKENIEQVVKHSHPYEQVAYFVLKTEAL</sequence>
<dbReference type="Proteomes" id="UP000626656">
    <property type="component" value="Unassembled WGS sequence"/>
</dbReference>
<dbReference type="Gene3D" id="3.30.70.120">
    <property type="match status" value="1"/>
</dbReference>
<keyword evidence="2" id="KW-1185">Reference proteome</keyword>
<dbReference type="RefSeq" id="WP_202775777.1">
    <property type="nucleotide sequence ID" value="NZ_CAHJWF010000269.1"/>
</dbReference>
<dbReference type="PANTHER" id="PTHR41774:SF1">
    <property type="entry name" value="NGG1P INTERACTING FACTOR NIF3"/>
    <property type="match status" value="1"/>
</dbReference>
<comment type="caution">
    <text evidence="1">The sequence shown here is derived from an EMBL/GenBank/DDBJ whole genome shotgun (WGS) entry which is preliminary data.</text>
</comment>
<organism evidence="1 2">
    <name type="scientific">Bathymodiolus thermophilus thioautotrophic gill symbiont</name>
    <dbReference type="NCBI Taxonomy" id="2360"/>
    <lineage>
        <taxon>Bacteria</taxon>
        <taxon>Pseudomonadati</taxon>
        <taxon>Pseudomonadota</taxon>
        <taxon>Gammaproteobacteria</taxon>
        <taxon>sulfur-oxidizing symbionts</taxon>
    </lineage>
</organism>
<evidence type="ECO:0000313" key="1">
    <source>
        <dbReference type="EMBL" id="CAB5504315.1"/>
    </source>
</evidence>
<evidence type="ECO:0000313" key="2">
    <source>
        <dbReference type="Proteomes" id="UP000626656"/>
    </source>
</evidence>
<protein>
    <recommendedName>
        <fullName evidence="3">NGG1p interacting factor NIF3</fullName>
    </recommendedName>
</protein>
<proteinExistence type="predicted"/>
<dbReference type="InterPro" id="IPR015867">
    <property type="entry name" value="N-reg_PII/ATP_PRibTrfase_C"/>
</dbReference>
<dbReference type="EMBL" id="CAHJWF010000269">
    <property type="protein sequence ID" value="CAB5504315.1"/>
    <property type="molecule type" value="Genomic_DNA"/>
</dbReference>
<accession>A0ABM8M9K6</accession>
<name>A0ABM8M9K6_9GAMM</name>
<dbReference type="PANTHER" id="PTHR41774">
    <property type="match status" value="1"/>
</dbReference>
<reference evidence="1 2" key="1">
    <citation type="submission" date="2020-05" db="EMBL/GenBank/DDBJ databases">
        <authorList>
            <person name="Petersen J."/>
            <person name="Sayavedra L."/>
        </authorList>
    </citation>
    <scope>NUCLEOTIDE SEQUENCE [LARGE SCALE GENOMIC DNA]</scope>
    <source>
        <strain evidence="1">B azoricus SOX ET2 1586I</strain>
    </source>
</reference>
<gene>
    <name evidence="1" type="ORF">AZO1586I_1266</name>
</gene>